<dbReference type="Proteomes" id="UP001597342">
    <property type="component" value="Unassembled WGS sequence"/>
</dbReference>
<keyword evidence="1" id="KW-0472">Membrane</keyword>
<organism evidence="2 3">
    <name type="scientific">Flagellimonas iocasae</name>
    <dbReference type="NCBI Taxonomy" id="2055905"/>
    <lineage>
        <taxon>Bacteria</taxon>
        <taxon>Pseudomonadati</taxon>
        <taxon>Bacteroidota</taxon>
        <taxon>Flavobacteriia</taxon>
        <taxon>Flavobacteriales</taxon>
        <taxon>Flavobacteriaceae</taxon>
        <taxon>Flagellimonas</taxon>
    </lineage>
</organism>
<evidence type="ECO:0000256" key="1">
    <source>
        <dbReference type="SAM" id="Phobius"/>
    </source>
</evidence>
<evidence type="ECO:0008006" key="4">
    <source>
        <dbReference type="Google" id="ProtNLM"/>
    </source>
</evidence>
<sequence length="156" mass="18126">MVKKEDQIKHEKWTAHRANAKERKFYATRRIDLLIISISGAGIYIIFETLREFKTGKVQIDDTGLLIWSGISFLFAITLNFISQFSGYSANKYEDLYSSLEIKKIEGESIDIEKQNEYDCKSKIYNKITYILNIVSMLFMFAGMFILATFNLYLLA</sequence>
<feature type="transmembrane region" description="Helical" evidence="1">
    <location>
        <begin position="130"/>
        <end position="154"/>
    </location>
</feature>
<protein>
    <recommendedName>
        <fullName evidence="4">DUF3899 domain-containing protein</fullName>
    </recommendedName>
</protein>
<gene>
    <name evidence="2" type="ORF">ACFSJE_12185</name>
</gene>
<name>A0ABW4Y082_9FLAO</name>
<evidence type="ECO:0000313" key="2">
    <source>
        <dbReference type="EMBL" id="MFD2100540.1"/>
    </source>
</evidence>
<reference evidence="3" key="1">
    <citation type="journal article" date="2019" name="Int. J. Syst. Evol. Microbiol.">
        <title>The Global Catalogue of Microorganisms (GCM) 10K type strain sequencing project: providing services to taxonomists for standard genome sequencing and annotation.</title>
        <authorList>
            <consortium name="The Broad Institute Genomics Platform"/>
            <consortium name="The Broad Institute Genome Sequencing Center for Infectious Disease"/>
            <person name="Wu L."/>
            <person name="Ma J."/>
        </authorList>
    </citation>
    <scope>NUCLEOTIDE SEQUENCE [LARGE SCALE GENOMIC DNA]</scope>
    <source>
        <strain evidence="3">JCM 3389</strain>
    </source>
</reference>
<evidence type="ECO:0000313" key="3">
    <source>
        <dbReference type="Proteomes" id="UP001597342"/>
    </source>
</evidence>
<keyword evidence="1" id="KW-0812">Transmembrane</keyword>
<feature type="transmembrane region" description="Helical" evidence="1">
    <location>
        <begin position="65"/>
        <end position="82"/>
    </location>
</feature>
<proteinExistence type="predicted"/>
<feature type="transmembrane region" description="Helical" evidence="1">
    <location>
        <begin position="31"/>
        <end position="50"/>
    </location>
</feature>
<keyword evidence="3" id="KW-1185">Reference proteome</keyword>
<comment type="caution">
    <text evidence="2">The sequence shown here is derived from an EMBL/GenBank/DDBJ whole genome shotgun (WGS) entry which is preliminary data.</text>
</comment>
<accession>A0ABW4Y082</accession>
<keyword evidence="1" id="KW-1133">Transmembrane helix</keyword>
<dbReference type="EMBL" id="JBHUHU010000003">
    <property type="protein sequence ID" value="MFD2100540.1"/>
    <property type="molecule type" value="Genomic_DNA"/>
</dbReference>
<dbReference type="RefSeq" id="WP_379831246.1">
    <property type="nucleotide sequence ID" value="NZ_JBHUHU010000003.1"/>
</dbReference>